<dbReference type="EnsemblFungi" id="MAPG_07367T0">
    <property type="protein sequence ID" value="MAPG_07367T0"/>
    <property type="gene ID" value="MAPG_07367"/>
</dbReference>
<proteinExistence type="predicted"/>
<reference evidence="1" key="2">
    <citation type="submission" date="2010-05" db="EMBL/GenBank/DDBJ databases">
        <title>The Genome Sequence of Magnaporthe poae strain ATCC 64411.</title>
        <authorList>
            <consortium name="The Broad Institute Genome Sequencing Platform"/>
            <consortium name="Broad Institute Genome Sequencing Center for Infectious Disease"/>
            <person name="Ma L.-J."/>
            <person name="Dead R."/>
            <person name="Young S."/>
            <person name="Zeng Q."/>
            <person name="Koehrsen M."/>
            <person name="Alvarado L."/>
            <person name="Berlin A."/>
            <person name="Chapman S.B."/>
            <person name="Chen Z."/>
            <person name="Freedman E."/>
            <person name="Gellesch M."/>
            <person name="Goldberg J."/>
            <person name="Griggs A."/>
            <person name="Gujja S."/>
            <person name="Heilman E.R."/>
            <person name="Heiman D."/>
            <person name="Hepburn T."/>
            <person name="Howarth C."/>
            <person name="Jen D."/>
            <person name="Larson L."/>
            <person name="Mehta T."/>
            <person name="Neiman D."/>
            <person name="Pearson M."/>
            <person name="Roberts A."/>
            <person name="Saif S."/>
            <person name="Shea T."/>
            <person name="Shenoy N."/>
            <person name="Sisk P."/>
            <person name="Stolte C."/>
            <person name="Sykes S."/>
            <person name="Walk T."/>
            <person name="White J."/>
            <person name="Yandava C."/>
            <person name="Haas B."/>
            <person name="Nusbaum C."/>
            <person name="Birren B."/>
        </authorList>
    </citation>
    <scope>NUCLEOTIDE SEQUENCE</scope>
    <source>
        <strain evidence="1">ATCC 64411</strain>
    </source>
</reference>
<reference evidence="2" key="4">
    <citation type="journal article" date="2015" name="G3 (Bethesda)">
        <title>Genome sequences of three phytopathogenic species of the Magnaporthaceae family of fungi.</title>
        <authorList>
            <person name="Okagaki L.H."/>
            <person name="Nunes C.C."/>
            <person name="Sailsbery J."/>
            <person name="Clay B."/>
            <person name="Brown D."/>
            <person name="John T."/>
            <person name="Oh Y."/>
            <person name="Young N."/>
            <person name="Fitzgerald M."/>
            <person name="Haas B.J."/>
            <person name="Zeng Q."/>
            <person name="Young S."/>
            <person name="Adiconis X."/>
            <person name="Fan L."/>
            <person name="Levin J.Z."/>
            <person name="Mitchell T.K."/>
            <person name="Okubara P.A."/>
            <person name="Farman M.L."/>
            <person name="Kohn L.M."/>
            <person name="Birren B."/>
            <person name="Ma L.-J."/>
            <person name="Dean R.A."/>
        </authorList>
    </citation>
    <scope>NUCLEOTIDE SEQUENCE</scope>
    <source>
        <strain evidence="2">ATCC 64411 / 73-15</strain>
    </source>
</reference>
<evidence type="ECO:0000313" key="1">
    <source>
        <dbReference type="EMBL" id="KLU88380.1"/>
    </source>
</evidence>
<evidence type="ECO:0000313" key="3">
    <source>
        <dbReference type="Proteomes" id="UP000011715"/>
    </source>
</evidence>
<gene>
    <name evidence="1" type="ORF">MAPG_07367</name>
</gene>
<dbReference type="EMBL" id="ADBL01001778">
    <property type="status" value="NOT_ANNOTATED_CDS"/>
    <property type="molecule type" value="Genomic_DNA"/>
</dbReference>
<dbReference type="Proteomes" id="UP000011715">
    <property type="component" value="Unassembled WGS sequence"/>
</dbReference>
<protein>
    <submittedName>
        <fullName evidence="1 2">Uncharacterized protein</fullName>
    </submittedName>
</protein>
<sequence length="31" mass="3913">MLEARRRTNTQRRILTGSLKEWPRFYRQAYD</sequence>
<keyword evidence="3" id="KW-1185">Reference proteome</keyword>
<reference evidence="1" key="3">
    <citation type="submission" date="2011-03" db="EMBL/GenBank/DDBJ databases">
        <title>Annotation of Magnaporthe poae ATCC 64411.</title>
        <authorList>
            <person name="Ma L.-J."/>
            <person name="Dead R."/>
            <person name="Young S.K."/>
            <person name="Zeng Q."/>
            <person name="Gargeya S."/>
            <person name="Fitzgerald M."/>
            <person name="Haas B."/>
            <person name="Abouelleil A."/>
            <person name="Alvarado L."/>
            <person name="Arachchi H.M."/>
            <person name="Berlin A."/>
            <person name="Brown A."/>
            <person name="Chapman S.B."/>
            <person name="Chen Z."/>
            <person name="Dunbar C."/>
            <person name="Freedman E."/>
            <person name="Gearin G."/>
            <person name="Gellesch M."/>
            <person name="Goldberg J."/>
            <person name="Griggs A."/>
            <person name="Gujja S."/>
            <person name="Heiman D."/>
            <person name="Howarth C."/>
            <person name="Larson L."/>
            <person name="Lui A."/>
            <person name="MacDonald P.J.P."/>
            <person name="Mehta T."/>
            <person name="Montmayeur A."/>
            <person name="Murphy C."/>
            <person name="Neiman D."/>
            <person name="Pearson M."/>
            <person name="Priest M."/>
            <person name="Roberts A."/>
            <person name="Saif S."/>
            <person name="Shea T."/>
            <person name="Shenoy N."/>
            <person name="Sisk P."/>
            <person name="Stolte C."/>
            <person name="Sykes S."/>
            <person name="Yandava C."/>
            <person name="Wortman J."/>
            <person name="Nusbaum C."/>
            <person name="Birren B."/>
        </authorList>
    </citation>
    <scope>NUCLEOTIDE SEQUENCE</scope>
    <source>
        <strain evidence="1">ATCC 64411</strain>
    </source>
</reference>
<dbReference type="AlphaFoldDB" id="A0A0C4E4H3"/>
<accession>A0A0C4E4H3</accession>
<reference evidence="3" key="1">
    <citation type="submission" date="2010-05" db="EMBL/GenBank/DDBJ databases">
        <title>The genome sequence of Magnaporthe poae strain ATCC 64411.</title>
        <authorList>
            <person name="Ma L.-J."/>
            <person name="Dead R."/>
            <person name="Young S."/>
            <person name="Zeng Q."/>
            <person name="Koehrsen M."/>
            <person name="Alvarado L."/>
            <person name="Berlin A."/>
            <person name="Chapman S.B."/>
            <person name="Chen Z."/>
            <person name="Freedman E."/>
            <person name="Gellesch M."/>
            <person name="Goldberg J."/>
            <person name="Griggs A."/>
            <person name="Gujja S."/>
            <person name="Heilman E.R."/>
            <person name="Heiman D."/>
            <person name="Hepburn T."/>
            <person name="Howarth C."/>
            <person name="Jen D."/>
            <person name="Larson L."/>
            <person name="Mehta T."/>
            <person name="Neiman D."/>
            <person name="Pearson M."/>
            <person name="Roberts A."/>
            <person name="Saif S."/>
            <person name="Shea T."/>
            <person name="Shenoy N."/>
            <person name="Sisk P."/>
            <person name="Stolte C."/>
            <person name="Sykes S."/>
            <person name="Walk T."/>
            <person name="White J."/>
            <person name="Yandava C."/>
            <person name="Haas B."/>
            <person name="Nusbaum C."/>
            <person name="Birren B."/>
        </authorList>
    </citation>
    <scope>NUCLEOTIDE SEQUENCE [LARGE SCALE GENOMIC DNA]</scope>
    <source>
        <strain evidence="3">ATCC 64411 / 73-15</strain>
    </source>
</reference>
<name>A0A0C4E4H3_MAGP6</name>
<organism evidence="2 3">
    <name type="scientific">Magnaporthiopsis poae (strain ATCC 64411 / 73-15)</name>
    <name type="common">Kentucky bluegrass fungus</name>
    <name type="synonym">Magnaporthe poae</name>
    <dbReference type="NCBI Taxonomy" id="644358"/>
    <lineage>
        <taxon>Eukaryota</taxon>
        <taxon>Fungi</taxon>
        <taxon>Dikarya</taxon>
        <taxon>Ascomycota</taxon>
        <taxon>Pezizomycotina</taxon>
        <taxon>Sordariomycetes</taxon>
        <taxon>Sordariomycetidae</taxon>
        <taxon>Magnaporthales</taxon>
        <taxon>Magnaporthaceae</taxon>
        <taxon>Magnaporthiopsis</taxon>
    </lineage>
</organism>
<dbReference type="EMBL" id="GL876971">
    <property type="protein sequence ID" value="KLU88380.1"/>
    <property type="molecule type" value="Genomic_DNA"/>
</dbReference>
<dbReference type="VEuPathDB" id="FungiDB:MAPG_07367"/>
<reference evidence="2" key="5">
    <citation type="submission" date="2015-06" db="UniProtKB">
        <authorList>
            <consortium name="EnsemblFungi"/>
        </authorList>
    </citation>
    <scope>IDENTIFICATION</scope>
    <source>
        <strain evidence="2">ATCC 64411</strain>
    </source>
</reference>
<evidence type="ECO:0000313" key="2">
    <source>
        <dbReference type="EnsemblFungi" id="MAPG_07367T0"/>
    </source>
</evidence>